<dbReference type="Proteomes" id="UP001371456">
    <property type="component" value="Unassembled WGS sequence"/>
</dbReference>
<evidence type="ECO:0000313" key="3">
    <source>
        <dbReference type="Proteomes" id="UP001371456"/>
    </source>
</evidence>
<reference evidence="2 3" key="1">
    <citation type="submission" date="2024-02" db="EMBL/GenBank/DDBJ databases">
        <title>de novo genome assembly of Solanum bulbocastanum strain 11H21.</title>
        <authorList>
            <person name="Hosaka A.J."/>
        </authorList>
    </citation>
    <scope>NUCLEOTIDE SEQUENCE [LARGE SCALE GENOMIC DNA]</scope>
    <source>
        <tissue evidence="2">Young leaves</tissue>
    </source>
</reference>
<organism evidence="2 3">
    <name type="scientific">Solanum bulbocastanum</name>
    <name type="common">Wild potato</name>
    <dbReference type="NCBI Taxonomy" id="147425"/>
    <lineage>
        <taxon>Eukaryota</taxon>
        <taxon>Viridiplantae</taxon>
        <taxon>Streptophyta</taxon>
        <taxon>Embryophyta</taxon>
        <taxon>Tracheophyta</taxon>
        <taxon>Spermatophyta</taxon>
        <taxon>Magnoliopsida</taxon>
        <taxon>eudicotyledons</taxon>
        <taxon>Gunneridae</taxon>
        <taxon>Pentapetalae</taxon>
        <taxon>asterids</taxon>
        <taxon>lamiids</taxon>
        <taxon>Solanales</taxon>
        <taxon>Solanaceae</taxon>
        <taxon>Solanoideae</taxon>
        <taxon>Solaneae</taxon>
        <taxon>Solanum</taxon>
    </lineage>
</organism>
<dbReference type="AlphaFoldDB" id="A0AAN8TFG7"/>
<gene>
    <name evidence="2" type="ORF">RDI58_015355</name>
</gene>
<keyword evidence="1" id="KW-0472">Membrane</keyword>
<sequence>MHMTNVPQQESSSKYVFLSFSDFTIKINSLYFLKLFFFHSFSVIVVCTYVYLLNTSAMEFLI</sequence>
<keyword evidence="1" id="KW-0812">Transmembrane</keyword>
<name>A0AAN8TFG7_SOLBU</name>
<evidence type="ECO:0000313" key="2">
    <source>
        <dbReference type="EMBL" id="KAK6786830.1"/>
    </source>
</evidence>
<feature type="transmembrane region" description="Helical" evidence="1">
    <location>
        <begin position="31"/>
        <end position="52"/>
    </location>
</feature>
<protein>
    <submittedName>
        <fullName evidence="2">Uncharacterized protein</fullName>
    </submittedName>
</protein>
<comment type="caution">
    <text evidence="2">The sequence shown here is derived from an EMBL/GenBank/DDBJ whole genome shotgun (WGS) entry which is preliminary data.</text>
</comment>
<accession>A0AAN8TFG7</accession>
<keyword evidence="3" id="KW-1185">Reference proteome</keyword>
<proteinExistence type="predicted"/>
<keyword evidence="1" id="KW-1133">Transmembrane helix</keyword>
<evidence type="ECO:0000256" key="1">
    <source>
        <dbReference type="SAM" id="Phobius"/>
    </source>
</evidence>
<dbReference type="EMBL" id="JBANQN010000006">
    <property type="protein sequence ID" value="KAK6786830.1"/>
    <property type="molecule type" value="Genomic_DNA"/>
</dbReference>